<evidence type="ECO:0000313" key="2">
    <source>
        <dbReference type="EMBL" id="QDU23286.1"/>
    </source>
</evidence>
<organism evidence="2 3">
    <name type="scientific">Urbifossiella limnaea</name>
    <dbReference type="NCBI Taxonomy" id="2528023"/>
    <lineage>
        <taxon>Bacteria</taxon>
        <taxon>Pseudomonadati</taxon>
        <taxon>Planctomycetota</taxon>
        <taxon>Planctomycetia</taxon>
        <taxon>Gemmatales</taxon>
        <taxon>Gemmataceae</taxon>
        <taxon>Urbifossiella</taxon>
    </lineage>
</organism>
<sequence length="792" mass="88040">MARSRPRKPRPKPVPPLPPPDVAPPSRRRLQVYALDPAADQSLSTANIARCVLPVRWEALTPGPVGEYVEVVDVDPSSGCAYDPVDLDHPHHAAQDGLRPSEGNPHFHQQMVYAVVMKTIENFEAALGRPVMWADRPWTDKHPTGRELTRAERYVPRLRVYPHALREANAYYSPSKKALLFGYFNAQTADPREELPGGMVFTCLSHDVIAHETTHAILDGIHPRLLKPSNGDMLAFHEGFADIVAIFQHFTLPGLLLDQMHKTRGDLSLNNLLAELAGQFGRATKRGGALRNALGEFDKDGRRVRPQPKTLAGTTKPHDRGAVLVAAVFDAFLRIYEDRIRDLKRIASDGSGILRPGDIHPDLARRFADEAIKAAQRVLNISVRALDYLPPVDITFGDYLRALITADAELVPDDPKRHRVAFIEAFRERGILPDDVRSLGEDSLRWQPATRECVAAIKDFMPPPEVIRTMLAGYDSISESIPEAAARKEWTQFDTRVALREAFLRKMWVEPPAQRDRRVERRMEAYKLENTIAAFLHQWLRLSVSEPAGAAASAAAARSPASAAAAAVAAGSAAASSASDAAGVIGEWLGLDLHANNEYLARPRGERRRPGDMPIEVHDVRPTYRVRADGRTKVELVVVLTQKRRWLLPATDAGKPEKDEFAVGQLGCQVARDDWRDGTYAQYQDDAGRKVYFTFRGGCTLIINPETGELRYAIAKNVLGVARRNANARFFLERLIEGGPAVMDRYGLEYEGAKDDTDESGTDAPARRRRANKRRPLEPFALTHRGTDEEGD</sequence>
<proteinExistence type="predicted"/>
<feature type="region of interest" description="Disordered" evidence="1">
    <location>
        <begin position="751"/>
        <end position="792"/>
    </location>
</feature>
<feature type="region of interest" description="Disordered" evidence="1">
    <location>
        <begin position="1"/>
        <end position="26"/>
    </location>
</feature>
<name>A0A517Y0J7_9BACT</name>
<feature type="compositionally biased region" description="Pro residues" evidence="1">
    <location>
        <begin position="12"/>
        <end position="23"/>
    </location>
</feature>
<protein>
    <recommendedName>
        <fullName evidence="4">Peptidase S8</fullName>
    </recommendedName>
</protein>
<dbReference type="RefSeq" id="WP_202920411.1">
    <property type="nucleotide sequence ID" value="NZ_CP036273.1"/>
</dbReference>
<keyword evidence="3" id="KW-1185">Reference proteome</keyword>
<feature type="compositionally biased region" description="Basic residues" evidence="1">
    <location>
        <begin position="1"/>
        <end position="11"/>
    </location>
</feature>
<gene>
    <name evidence="2" type="ORF">ETAA1_52800</name>
</gene>
<dbReference type="AlphaFoldDB" id="A0A517Y0J7"/>
<dbReference type="CDD" id="cd09598">
    <property type="entry name" value="M4_like"/>
    <property type="match status" value="1"/>
</dbReference>
<reference evidence="2 3" key="1">
    <citation type="submission" date="2019-02" db="EMBL/GenBank/DDBJ databases">
        <title>Deep-cultivation of Planctomycetes and their phenomic and genomic characterization uncovers novel biology.</title>
        <authorList>
            <person name="Wiegand S."/>
            <person name="Jogler M."/>
            <person name="Boedeker C."/>
            <person name="Pinto D."/>
            <person name="Vollmers J."/>
            <person name="Rivas-Marin E."/>
            <person name="Kohn T."/>
            <person name="Peeters S.H."/>
            <person name="Heuer A."/>
            <person name="Rast P."/>
            <person name="Oberbeckmann S."/>
            <person name="Bunk B."/>
            <person name="Jeske O."/>
            <person name="Meyerdierks A."/>
            <person name="Storesund J.E."/>
            <person name="Kallscheuer N."/>
            <person name="Luecker S."/>
            <person name="Lage O.M."/>
            <person name="Pohl T."/>
            <person name="Merkel B.J."/>
            <person name="Hornburger P."/>
            <person name="Mueller R.-W."/>
            <person name="Bruemmer F."/>
            <person name="Labrenz M."/>
            <person name="Spormann A.M."/>
            <person name="Op den Camp H."/>
            <person name="Overmann J."/>
            <person name="Amann R."/>
            <person name="Jetten M.S.M."/>
            <person name="Mascher T."/>
            <person name="Medema M.H."/>
            <person name="Devos D.P."/>
            <person name="Kaster A.-K."/>
            <person name="Ovreas L."/>
            <person name="Rohde M."/>
            <person name="Galperin M.Y."/>
            <person name="Jogler C."/>
        </authorList>
    </citation>
    <scope>NUCLEOTIDE SEQUENCE [LARGE SCALE GENOMIC DNA]</scope>
    <source>
        <strain evidence="2 3">ETA_A1</strain>
    </source>
</reference>
<evidence type="ECO:0000256" key="1">
    <source>
        <dbReference type="SAM" id="MobiDB-lite"/>
    </source>
</evidence>
<evidence type="ECO:0000313" key="3">
    <source>
        <dbReference type="Proteomes" id="UP000319576"/>
    </source>
</evidence>
<dbReference type="Proteomes" id="UP000319576">
    <property type="component" value="Chromosome"/>
</dbReference>
<dbReference type="EMBL" id="CP036273">
    <property type="protein sequence ID" value="QDU23286.1"/>
    <property type="molecule type" value="Genomic_DNA"/>
</dbReference>
<evidence type="ECO:0008006" key="4">
    <source>
        <dbReference type="Google" id="ProtNLM"/>
    </source>
</evidence>
<accession>A0A517Y0J7</accession>
<dbReference type="SUPFAM" id="SSF55486">
    <property type="entry name" value="Metalloproteases ('zincins'), catalytic domain"/>
    <property type="match status" value="1"/>
</dbReference>
<dbReference type="KEGG" id="uli:ETAA1_52800"/>